<evidence type="ECO:0000259" key="6">
    <source>
        <dbReference type="PROSITE" id="PS50893"/>
    </source>
</evidence>
<dbReference type="Pfam" id="PF00005">
    <property type="entry name" value="ABC_tran"/>
    <property type="match status" value="1"/>
</dbReference>
<evidence type="ECO:0000256" key="5">
    <source>
        <dbReference type="ARBA" id="ARBA00022970"/>
    </source>
</evidence>
<evidence type="ECO:0000256" key="3">
    <source>
        <dbReference type="ARBA" id="ARBA00022741"/>
    </source>
</evidence>
<dbReference type="CDD" id="cd03224">
    <property type="entry name" value="ABC_TM1139_LivF_branched"/>
    <property type="match status" value="1"/>
</dbReference>
<keyword evidence="4 7" id="KW-0067">ATP-binding</keyword>
<dbReference type="InterPro" id="IPR003439">
    <property type="entry name" value="ABC_transporter-like_ATP-bd"/>
</dbReference>
<comment type="similarity">
    <text evidence="1">Belongs to the ABC transporter superfamily.</text>
</comment>
<dbReference type="PANTHER" id="PTHR43820:SF8">
    <property type="entry name" value="ABC TRANSPORTER SUBSTRATE-BINDING PROTEIN"/>
    <property type="match status" value="1"/>
</dbReference>
<evidence type="ECO:0000313" key="7">
    <source>
        <dbReference type="EMBL" id="HGH60217.1"/>
    </source>
</evidence>
<dbReference type="PROSITE" id="PS00211">
    <property type="entry name" value="ABC_TRANSPORTER_1"/>
    <property type="match status" value="1"/>
</dbReference>
<dbReference type="PROSITE" id="PS50893">
    <property type="entry name" value="ABC_TRANSPORTER_2"/>
    <property type="match status" value="1"/>
</dbReference>
<accession>A0A7C4EW46</accession>
<evidence type="ECO:0000256" key="1">
    <source>
        <dbReference type="ARBA" id="ARBA00005417"/>
    </source>
</evidence>
<protein>
    <submittedName>
        <fullName evidence="7">ABC transporter ATP-binding protein</fullName>
    </submittedName>
</protein>
<evidence type="ECO:0000256" key="4">
    <source>
        <dbReference type="ARBA" id="ARBA00022840"/>
    </source>
</evidence>
<comment type="caution">
    <text evidence="7">The sequence shown here is derived from an EMBL/GenBank/DDBJ whole genome shotgun (WGS) entry which is preliminary data.</text>
</comment>
<keyword evidence="5" id="KW-0029">Amino-acid transport</keyword>
<gene>
    <name evidence="7" type="ORF">ENV54_02835</name>
</gene>
<dbReference type="AlphaFoldDB" id="A0A7C4EW46"/>
<keyword evidence="3" id="KW-0547">Nucleotide-binding</keyword>
<dbReference type="GO" id="GO:0005524">
    <property type="term" value="F:ATP binding"/>
    <property type="evidence" value="ECO:0007669"/>
    <property type="project" value="UniProtKB-KW"/>
</dbReference>
<dbReference type="GO" id="GO:0015807">
    <property type="term" value="P:L-amino acid transport"/>
    <property type="evidence" value="ECO:0007669"/>
    <property type="project" value="TreeGrafter"/>
</dbReference>
<name>A0A7C4EW46_9BACT</name>
<dbReference type="GO" id="GO:0015658">
    <property type="term" value="F:branched-chain amino acid transmembrane transporter activity"/>
    <property type="evidence" value="ECO:0007669"/>
    <property type="project" value="TreeGrafter"/>
</dbReference>
<proteinExistence type="inferred from homology"/>
<dbReference type="GO" id="GO:0016887">
    <property type="term" value="F:ATP hydrolysis activity"/>
    <property type="evidence" value="ECO:0007669"/>
    <property type="project" value="InterPro"/>
</dbReference>
<dbReference type="Gene3D" id="3.40.50.300">
    <property type="entry name" value="P-loop containing nucleotide triphosphate hydrolases"/>
    <property type="match status" value="1"/>
</dbReference>
<organism evidence="7">
    <name type="scientific">Desulfomonile tiedjei</name>
    <dbReference type="NCBI Taxonomy" id="2358"/>
    <lineage>
        <taxon>Bacteria</taxon>
        <taxon>Pseudomonadati</taxon>
        <taxon>Thermodesulfobacteriota</taxon>
        <taxon>Desulfomonilia</taxon>
        <taxon>Desulfomonilales</taxon>
        <taxon>Desulfomonilaceae</taxon>
        <taxon>Desulfomonile</taxon>
    </lineage>
</organism>
<dbReference type="SUPFAM" id="SSF52540">
    <property type="entry name" value="P-loop containing nucleoside triphosphate hydrolases"/>
    <property type="match status" value="1"/>
</dbReference>
<dbReference type="InterPro" id="IPR027417">
    <property type="entry name" value="P-loop_NTPase"/>
</dbReference>
<dbReference type="PANTHER" id="PTHR43820">
    <property type="entry name" value="HIGH-AFFINITY BRANCHED-CHAIN AMINO ACID TRANSPORT ATP-BINDING PROTEIN LIVF"/>
    <property type="match status" value="1"/>
</dbReference>
<evidence type="ECO:0000256" key="2">
    <source>
        <dbReference type="ARBA" id="ARBA00022448"/>
    </source>
</evidence>
<feature type="domain" description="ABC transporter" evidence="6">
    <location>
        <begin position="2"/>
        <end position="241"/>
    </location>
</feature>
<sequence>MLKVNNIQVVYNKVIMVLKGISLEAPDGKVVALLGANAAGKTTTLKTISGILRFQNGDLENGDIEFNGRSITKEDPDVILKLGICLVPEGRRVFGDLSVVENLRIGAHVRSDRAAVMKDLEMVMEYFPVLRARWKQQAIFLSGGEQQMLAIGRALMSRPKLLMLDEPSLGLAPMLVNEIFEILARINKEQNTSILLVEQNARVALNFAEYGYIMENGKIVLDGPSQRLLENEDVKEFYLGVTADNDRKSYAGVKHYKRRKRWLS</sequence>
<dbReference type="EMBL" id="DTGT01000090">
    <property type="protein sequence ID" value="HGH60217.1"/>
    <property type="molecule type" value="Genomic_DNA"/>
</dbReference>
<dbReference type="InterPro" id="IPR017871">
    <property type="entry name" value="ABC_transporter-like_CS"/>
</dbReference>
<keyword evidence="2" id="KW-0813">Transport</keyword>
<reference evidence="7" key="1">
    <citation type="journal article" date="2020" name="mSystems">
        <title>Genome- and Community-Level Interaction Insights into Carbon Utilization and Element Cycling Functions of Hydrothermarchaeota in Hydrothermal Sediment.</title>
        <authorList>
            <person name="Zhou Z."/>
            <person name="Liu Y."/>
            <person name="Xu W."/>
            <person name="Pan J."/>
            <person name="Luo Z.H."/>
            <person name="Li M."/>
        </authorList>
    </citation>
    <scope>NUCLEOTIDE SEQUENCE [LARGE SCALE GENOMIC DNA]</scope>
    <source>
        <strain evidence="7">SpSt-769</strain>
    </source>
</reference>
<dbReference type="InterPro" id="IPR052156">
    <property type="entry name" value="BCAA_Transport_ATP-bd_LivF"/>
</dbReference>